<dbReference type="InterPro" id="IPR034101">
    <property type="entry name" value="Lsm4"/>
</dbReference>
<protein>
    <recommendedName>
        <fullName evidence="7">U6 snRNA-associated Sm-like protein LSm4</fullName>
    </recommendedName>
</protein>
<dbReference type="WBParaSite" id="SBAD_0000105101-mRNA-1">
    <property type="protein sequence ID" value="SBAD_0000105101-mRNA-1"/>
    <property type="gene ID" value="SBAD_0000105101"/>
</dbReference>
<keyword evidence="2 7" id="KW-0507">mRNA processing</keyword>
<comment type="subcellular location">
    <subcellularLocation>
        <location evidence="7">Nucleus</location>
    </subcellularLocation>
</comment>
<evidence type="ECO:0000313" key="10">
    <source>
        <dbReference type="Proteomes" id="UP000270296"/>
    </source>
</evidence>
<comment type="subunit">
    <text evidence="7">LSm subunits form a heteromer with a doughnut shape.</text>
</comment>
<dbReference type="AlphaFoldDB" id="A0A183IBM5"/>
<proteinExistence type="inferred from homology"/>
<dbReference type="OrthoDB" id="747253at2759"/>
<evidence type="ECO:0000313" key="9">
    <source>
        <dbReference type="EMBL" id="VDO92918.1"/>
    </source>
</evidence>
<evidence type="ECO:0000256" key="4">
    <source>
        <dbReference type="ARBA" id="ARBA00022884"/>
    </source>
</evidence>
<evidence type="ECO:0000313" key="11">
    <source>
        <dbReference type="WBParaSite" id="SBAD_0000105101-mRNA-1"/>
    </source>
</evidence>
<accession>A0A183IBM5</accession>
<dbReference type="Proteomes" id="UP000270296">
    <property type="component" value="Unassembled WGS sequence"/>
</dbReference>
<evidence type="ECO:0000256" key="6">
    <source>
        <dbReference type="ARBA" id="ARBA00023274"/>
    </source>
</evidence>
<keyword evidence="5 7" id="KW-0508">mRNA splicing</keyword>
<dbReference type="InterPro" id="IPR027141">
    <property type="entry name" value="LSm4/Sm_D1/D3"/>
</dbReference>
<keyword evidence="7" id="KW-0539">Nucleus</keyword>
<reference evidence="11" key="1">
    <citation type="submission" date="2016-06" db="UniProtKB">
        <authorList>
            <consortium name="WormBaseParasite"/>
        </authorList>
    </citation>
    <scope>IDENTIFICATION</scope>
</reference>
<dbReference type="GO" id="GO:0003723">
    <property type="term" value="F:RNA binding"/>
    <property type="evidence" value="ECO:0007669"/>
    <property type="project" value="UniProtKB-KW"/>
</dbReference>
<evidence type="ECO:0000256" key="5">
    <source>
        <dbReference type="ARBA" id="ARBA00023187"/>
    </source>
</evidence>
<dbReference type="EMBL" id="UZAM01006683">
    <property type="protein sequence ID" value="VDO92918.1"/>
    <property type="molecule type" value="Genomic_DNA"/>
</dbReference>
<dbReference type="CDD" id="cd01723">
    <property type="entry name" value="LSm4"/>
    <property type="match status" value="1"/>
</dbReference>
<keyword evidence="10" id="KW-1185">Reference proteome</keyword>
<keyword evidence="4 7" id="KW-0694">RNA-binding</keyword>
<evidence type="ECO:0000256" key="2">
    <source>
        <dbReference type="ARBA" id="ARBA00022664"/>
    </source>
</evidence>
<reference evidence="9 10" key="2">
    <citation type="submission" date="2018-11" db="EMBL/GenBank/DDBJ databases">
        <authorList>
            <consortium name="Pathogen Informatics"/>
        </authorList>
    </citation>
    <scope>NUCLEOTIDE SEQUENCE [LARGE SCALE GENOMIC DNA]</scope>
</reference>
<dbReference type="Gene3D" id="2.30.30.100">
    <property type="match status" value="1"/>
</dbReference>
<feature type="domain" description="Sm" evidence="8">
    <location>
        <begin position="1"/>
        <end position="40"/>
    </location>
</feature>
<dbReference type="InterPro" id="IPR047575">
    <property type="entry name" value="Sm"/>
</dbReference>
<keyword evidence="6 7" id="KW-0687">Ribonucleoprotein</keyword>
<dbReference type="InterPro" id="IPR010920">
    <property type="entry name" value="LSM_dom_sf"/>
</dbReference>
<dbReference type="SUPFAM" id="SSF50182">
    <property type="entry name" value="Sm-like ribonucleoproteins"/>
    <property type="match status" value="1"/>
</dbReference>
<evidence type="ECO:0000256" key="1">
    <source>
        <dbReference type="ARBA" id="ARBA00006850"/>
    </source>
</evidence>
<sequence length="109" mass="13007">MNIHLRDVICTSRDGDRFWRMPEVYVRGSTIKYLRIPEELLDMVKEEVKETRRVQKEVSRMRRSKFVLYAIFQRLQCIDFSKMVSHSLSLFRSPVILIGHGDKHVRQGL</sequence>
<gene>
    <name evidence="7" type="primary">LSM4</name>
    <name evidence="9" type="ORF">SBAD_LOCUS1019</name>
</gene>
<name>A0A183IBM5_9BILA</name>
<dbReference type="GO" id="GO:0005681">
    <property type="term" value="C:spliceosomal complex"/>
    <property type="evidence" value="ECO:0007669"/>
    <property type="project" value="UniProtKB-UniRule"/>
</dbReference>
<keyword evidence="3 7" id="KW-0747">Spliceosome</keyword>
<dbReference type="PANTHER" id="PTHR23338">
    <property type="entry name" value="SMALL NUCLEAR RIBONUCLEOPROTEIN SM"/>
    <property type="match status" value="1"/>
</dbReference>
<dbReference type="GO" id="GO:0000956">
    <property type="term" value="P:nuclear-transcribed mRNA catabolic process"/>
    <property type="evidence" value="ECO:0007669"/>
    <property type="project" value="UniProtKB-UniRule"/>
</dbReference>
<comment type="similarity">
    <text evidence="1 7">Belongs to the snRNP Sm proteins family.</text>
</comment>
<evidence type="ECO:0000259" key="8">
    <source>
        <dbReference type="PROSITE" id="PS52002"/>
    </source>
</evidence>
<evidence type="ECO:0000256" key="7">
    <source>
        <dbReference type="RuleBase" id="RU365049"/>
    </source>
</evidence>
<organism evidence="11">
    <name type="scientific">Soboliphyme baturini</name>
    <dbReference type="NCBI Taxonomy" id="241478"/>
    <lineage>
        <taxon>Eukaryota</taxon>
        <taxon>Metazoa</taxon>
        <taxon>Ecdysozoa</taxon>
        <taxon>Nematoda</taxon>
        <taxon>Enoplea</taxon>
        <taxon>Dorylaimia</taxon>
        <taxon>Dioctophymatida</taxon>
        <taxon>Dioctophymatoidea</taxon>
        <taxon>Soboliphymatidae</taxon>
        <taxon>Soboliphyme</taxon>
    </lineage>
</organism>
<dbReference type="GO" id="GO:0000398">
    <property type="term" value="P:mRNA splicing, via spliceosome"/>
    <property type="evidence" value="ECO:0007669"/>
    <property type="project" value="InterPro"/>
</dbReference>
<evidence type="ECO:0000256" key="3">
    <source>
        <dbReference type="ARBA" id="ARBA00022728"/>
    </source>
</evidence>
<comment type="function">
    <text evidence="7">Binds specifically to the 3'-terminal U-tract of U6 snRNA.</text>
</comment>
<dbReference type="PROSITE" id="PS52002">
    <property type="entry name" value="SM"/>
    <property type="match status" value="1"/>
</dbReference>